<dbReference type="PANTHER" id="PTHR33055:SF3">
    <property type="entry name" value="PUTATIVE TRANSPOSASE FOR IS117-RELATED"/>
    <property type="match status" value="1"/>
</dbReference>
<dbReference type="GO" id="GO:0003677">
    <property type="term" value="F:DNA binding"/>
    <property type="evidence" value="ECO:0007669"/>
    <property type="project" value="InterPro"/>
</dbReference>
<dbReference type="EMBL" id="WSEL01000009">
    <property type="protein sequence ID" value="MVQ31745.1"/>
    <property type="molecule type" value="Genomic_DNA"/>
</dbReference>
<dbReference type="RefSeq" id="WP_157399764.1">
    <property type="nucleotide sequence ID" value="NZ_WSEL01000009.1"/>
</dbReference>
<comment type="caution">
    <text evidence="3">The sequence shown here is derived from an EMBL/GenBank/DDBJ whole genome shotgun (WGS) entry which is preliminary data.</text>
</comment>
<dbReference type="Pfam" id="PF02371">
    <property type="entry name" value="Transposase_20"/>
    <property type="match status" value="1"/>
</dbReference>
<sequence>MNECAAARVVRVGVDLSKRVYQVHAVDRSGEVVFAKPMSPERFLAWCADLPVGCLVATEACGGAHHIARRMLAMGLDARLIAAHFVAPYRLAGKSGKNDANDAAAICEAASRPHMHFVPVKTTERQGQVALHRLREGYKEERSACINRIRGLLTEFGLVFPKRPETLRRVLIEVLEDGSNELPGLVRLALERAHAHWVELDAQLAWCDQQIDVHVRTDVRAKKALQLQGIGPITASAIIAGVGDFTQFRNARQFGAWLGLVPSQNSSGGKVSLGGITKRGDDYLRTLLIQGAKAAVMTANKRTDRLSRWLLQLKARAGWQKATVALANKNARVLWTIMTHGTTFDADYLPQIPAARQPKPPAAQLA</sequence>
<dbReference type="AlphaFoldDB" id="A0A6N8IYT5"/>
<dbReference type="PANTHER" id="PTHR33055">
    <property type="entry name" value="TRANSPOSASE FOR INSERTION SEQUENCE ELEMENT IS1111A"/>
    <property type="match status" value="1"/>
</dbReference>
<dbReference type="GO" id="GO:0006313">
    <property type="term" value="P:DNA transposition"/>
    <property type="evidence" value="ECO:0007669"/>
    <property type="project" value="InterPro"/>
</dbReference>
<evidence type="ECO:0000259" key="1">
    <source>
        <dbReference type="Pfam" id="PF01548"/>
    </source>
</evidence>
<proteinExistence type="predicted"/>
<feature type="domain" description="Transposase IS110-like N-terminal" evidence="1">
    <location>
        <begin position="12"/>
        <end position="156"/>
    </location>
</feature>
<keyword evidence="4" id="KW-1185">Reference proteome</keyword>
<name>A0A6N8IYT5_9BURK</name>
<dbReference type="GO" id="GO:0004803">
    <property type="term" value="F:transposase activity"/>
    <property type="evidence" value="ECO:0007669"/>
    <property type="project" value="InterPro"/>
</dbReference>
<evidence type="ECO:0000259" key="2">
    <source>
        <dbReference type="Pfam" id="PF02371"/>
    </source>
</evidence>
<reference evidence="3 4" key="1">
    <citation type="submission" date="2019-12" db="EMBL/GenBank/DDBJ databases">
        <authorList>
            <person name="Huq M.A."/>
        </authorList>
    </citation>
    <scope>NUCLEOTIDE SEQUENCE [LARGE SCALE GENOMIC DNA]</scope>
    <source>
        <strain evidence="3 4">MAH-25</strain>
    </source>
</reference>
<protein>
    <submittedName>
        <fullName evidence="3">IS110 family transposase</fullName>
    </submittedName>
</protein>
<dbReference type="InterPro" id="IPR003346">
    <property type="entry name" value="Transposase_20"/>
</dbReference>
<dbReference type="NCBIfam" id="NF033542">
    <property type="entry name" value="transpos_IS110"/>
    <property type="match status" value="1"/>
</dbReference>
<accession>A0A6N8IYT5</accession>
<evidence type="ECO:0000313" key="4">
    <source>
        <dbReference type="Proteomes" id="UP000469385"/>
    </source>
</evidence>
<dbReference type="InterPro" id="IPR002525">
    <property type="entry name" value="Transp_IS110-like_N"/>
</dbReference>
<dbReference type="Pfam" id="PF01548">
    <property type="entry name" value="DEDD_Tnp_IS110"/>
    <property type="match status" value="1"/>
</dbReference>
<dbReference type="Proteomes" id="UP000469385">
    <property type="component" value="Unassembled WGS sequence"/>
</dbReference>
<gene>
    <name evidence="3" type="ORF">GON04_19970</name>
</gene>
<dbReference type="InterPro" id="IPR047650">
    <property type="entry name" value="Transpos_IS110"/>
</dbReference>
<organism evidence="3 4">
    <name type="scientific">Ramlibacter pinisoli</name>
    <dbReference type="NCBI Taxonomy" id="2682844"/>
    <lineage>
        <taxon>Bacteria</taxon>
        <taxon>Pseudomonadati</taxon>
        <taxon>Pseudomonadota</taxon>
        <taxon>Betaproteobacteria</taxon>
        <taxon>Burkholderiales</taxon>
        <taxon>Comamonadaceae</taxon>
        <taxon>Ramlibacter</taxon>
    </lineage>
</organism>
<feature type="domain" description="Transposase IS116/IS110/IS902 C-terminal" evidence="2">
    <location>
        <begin position="225"/>
        <end position="303"/>
    </location>
</feature>
<evidence type="ECO:0000313" key="3">
    <source>
        <dbReference type="EMBL" id="MVQ31745.1"/>
    </source>
</evidence>